<dbReference type="PROSITE" id="PS00859">
    <property type="entry name" value="GTP_CYCLOHYDROL_1_1"/>
    <property type="match status" value="1"/>
</dbReference>
<comment type="catalytic activity">
    <reaction evidence="1 5">
        <text>GTP + H2O = 7,8-dihydroneopterin 3'-triphosphate + formate + H(+)</text>
        <dbReference type="Rhea" id="RHEA:17473"/>
        <dbReference type="ChEBI" id="CHEBI:15377"/>
        <dbReference type="ChEBI" id="CHEBI:15378"/>
        <dbReference type="ChEBI" id="CHEBI:15740"/>
        <dbReference type="ChEBI" id="CHEBI:37565"/>
        <dbReference type="ChEBI" id="CHEBI:58462"/>
        <dbReference type="EC" id="3.5.4.16"/>
    </reaction>
</comment>
<dbReference type="FunFam" id="1.10.286.10:FF:000001">
    <property type="entry name" value="GTP cyclohydrolase 1"/>
    <property type="match status" value="1"/>
</dbReference>
<dbReference type="GO" id="GO:0005525">
    <property type="term" value="F:GTP binding"/>
    <property type="evidence" value="ECO:0007669"/>
    <property type="project" value="UniProtKB-KW"/>
</dbReference>
<dbReference type="NCBIfam" id="TIGR00063">
    <property type="entry name" value="folE"/>
    <property type="match status" value="1"/>
</dbReference>
<dbReference type="AlphaFoldDB" id="A0A9D1KXU2"/>
<name>A0A9D1KXU2_9FIRM</name>
<feature type="binding site" evidence="5">
    <location>
        <position position="90"/>
    </location>
    <ligand>
        <name>Zn(2+)</name>
        <dbReference type="ChEBI" id="CHEBI:29105"/>
    </ligand>
</feature>
<evidence type="ECO:0000256" key="2">
    <source>
        <dbReference type="ARBA" id="ARBA00005080"/>
    </source>
</evidence>
<dbReference type="GO" id="GO:0005737">
    <property type="term" value="C:cytoplasm"/>
    <property type="evidence" value="ECO:0007669"/>
    <property type="project" value="TreeGrafter"/>
</dbReference>
<keyword evidence="5" id="KW-0547">Nucleotide-binding</keyword>
<evidence type="ECO:0000313" key="8">
    <source>
        <dbReference type="Proteomes" id="UP000824124"/>
    </source>
</evidence>
<protein>
    <recommendedName>
        <fullName evidence="5">GTP cyclohydrolase 1</fullName>
        <ecNumber evidence="5">3.5.4.16</ecNumber>
    </recommendedName>
    <alternativeName>
        <fullName evidence="5">GTP cyclohydrolase I</fullName>
        <shortName evidence="5">GTP-CH-I</shortName>
    </alternativeName>
</protein>
<evidence type="ECO:0000256" key="3">
    <source>
        <dbReference type="ARBA" id="ARBA00022563"/>
    </source>
</evidence>
<evidence type="ECO:0000259" key="6">
    <source>
        <dbReference type="Pfam" id="PF01227"/>
    </source>
</evidence>
<dbReference type="GO" id="GO:0046654">
    <property type="term" value="P:tetrahydrofolate biosynthetic process"/>
    <property type="evidence" value="ECO:0007669"/>
    <property type="project" value="UniProtKB-UniRule"/>
</dbReference>
<dbReference type="GO" id="GO:0003934">
    <property type="term" value="F:GTP cyclohydrolase I activity"/>
    <property type="evidence" value="ECO:0007669"/>
    <property type="project" value="UniProtKB-UniRule"/>
</dbReference>
<dbReference type="Proteomes" id="UP000824124">
    <property type="component" value="Unassembled WGS sequence"/>
</dbReference>
<dbReference type="Gene3D" id="3.30.1130.10">
    <property type="match status" value="1"/>
</dbReference>
<keyword evidence="5" id="KW-0342">GTP-binding</keyword>
<dbReference type="InterPro" id="IPR020602">
    <property type="entry name" value="GTP_CycHdrlase_I_dom"/>
</dbReference>
<dbReference type="EC" id="3.5.4.16" evidence="5"/>
<dbReference type="Pfam" id="PF01227">
    <property type="entry name" value="GTP_cyclohydroI"/>
    <property type="match status" value="1"/>
</dbReference>
<dbReference type="SUPFAM" id="SSF55620">
    <property type="entry name" value="Tetrahydrobiopterin biosynthesis enzymes-like"/>
    <property type="match status" value="1"/>
</dbReference>
<keyword evidence="5" id="KW-0862">Zinc</keyword>
<evidence type="ECO:0000256" key="1">
    <source>
        <dbReference type="ARBA" id="ARBA00001052"/>
    </source>
</evidence>
<evidence type="ECO:0000313" key="7">
    <source>
        <dbReference type="EMBL" id="HIU09629.1"/>
    </source>
</evidence>
<dbReference type="InterPro" id="IPR043133">
    <property type="entry name" value="GTP-CH-I_C/QueF"/>
</dbReference>
<sequence>MTEITPALTQDERHKKIENAVRDILLAVGEDPAREGLLETPARVARMYDEILAGLAEDPRQHLQKQFKADKHGELVLVKDIAIYSMCEHHMLPFYGKAHIAYIPKDGRITGLSKLARMADGYARRLQVQERLTTQMADAVMDVLEPRGVLVVIEAEHMCMTMRGVQKPGSLTVTSAVRGNFEKDVKARAEALSLIFGR</sequence>
<keyword evidence="5" id="KW-0479">Metal-binding</keyword>
<dbReference type="FunFam" id="3.30.1130.10:FF:000001">
    <property type="entry name" value="GTP cyclohydrolase 1"/>
    <property type="match status" value="1"/>
</dbReference>
<keyword evidence="3 5" id="KW-0554">One-carbon metabolism</keyword>
<proteinExistence type="inferred from homology"/>
<evidence type="ECO:0000256" key="4">
    <source>
        <dbReference type="ARBA" id="ARBA00022801"/>
    </source>
</evidence>
<dbReference type="InterPro" id="IPR043134">
    <property type="entry name" value="GTP-CH-I_N"/>
</dbReference>
<dbReference type="NCBIfam" id="NF006825">
    <property type="entry name" value="PRK09347.1-2"/>
    <property type="match status" value="1"/>
</dbReference>
<dbReference type="GO" id="GO:0008270">
    <property type="term" value="F:zinc ion binding"/>
    <property type="evidence" value="ECO:0007669"/>
    <property type="project" value="UniProtKB-UniRule"/>
</dbReference>
<evidence type="ECO:0000256" key="5">
    <source>
        <dbReference type="HAMAP-Rule" id="MF_00223"/>
    </source>
</evidence>
<dbReference type="InterPro" id="IPR018234">
    <property type="entry name" value="GTP_CycHdrlase_I_CS"/>
</dbReference>
<dbReference type="PANTHER" id="PTHR11109:SF7">
    <property type="entry name" value="GTP CYCLOHYDROLASE 1"/>
    <property type="match status" value="1"/>
</dbReference>
<gene>
    <name evidence="5 7" type="primary">folE</name>
    <name evidence="7" type="ORF">IAB00_00015</name>
</gene>
<keyword evidence="4 5" id="KW-0378">Hydrolase</keyword>
<feature type="domain" description="GTP cyclohydrolase I" evidence="6">
    <location>
        <begin position="17"/>
        <end position="195"/>
    </location>
</feature>
<comment type="subunit">
    <text evidence="5">Homopolymer.</text>
</comment>
<dbReference type="HAMAP" id="MF_00223">
    <property type="entry name" value="FolE"/>
    <property type="match status" value="1"/>
</dbReference>
<dbReference type="InterPro" id="IPR001474">
    <property type="entry name" value="GTP_CycHdrlase_I"/>
</dbReference>
<dbReference type="NCBIfam" id="NF006826">
    <property type="entry name" value="PRK09347.1-3"/>
    <property type="match status" value="1"/>
</dbReference>
<organism evidence="7 8">
    <name type="scientific">Candidatus Avidehalobacter gallistercoris</name>
    <dbReference type="NCBI Taxonomy" id="2840694"/>
    <lineage>
        <taxon>Bacteria</taxon>
        <taxon>Bacillati</taxon>
        <taxon>Bacillota</taxon>
        <taxon>Clostridia</taxon>
        <taxon>Eubacteriales</taxon>
        <taxon>Peptococcaceae</taxon>
        <taxon>Peptococcaceae incertae sedis</taxon>
        <taxon>Candidatus Avidehalobacter</taxon>
    </lineage>
</organism>
<comment type="pathway">
    <text evidence="2 5">Cofactor biosynthesis; 7,8-dihydroneopterin triphosphate biosynthesis; 7,8-dihydroneopterin triphosphate from GTP: step 1/1.</text>
</comment>
<dbReference type="GO" id="GO:0006729">
    <property type="term" value="P:tetrahydrobiopterin biosynthetic process"/>
    <property type="evidence" value="ECO:0007669"/>
    <property type="project" value="TreeGrafter"/>
</dbReference>
<feature type="binding site" evidence="5">
    <location>
        <position position="87"/>
    </location>
    <ligand>
        <name>Zn(2+)</name>
        <dbReference type="ChEBI" id="CHEBI:29105"/>
    </ligand>
</feature>
<accession>A0A9D1KXU2</accession>
<dbReference type="PROSITE" id="PS00860">
    <property type="entry name" value="GTP_CYCLOHYDROL_1_2"/>
    <property type="match status" value="1"/>
</dbReference>
<reference evidence="7" key="1">
    <citation type="submission" date="2020-10" db="EMBL/GenBank/DDBJ databases">
        <authorList>
            <person name="Gilroy R."/>
        </authorList>
    </citation>
    <scope>NUCLEOTIDE SEQUENCE</scope>
    <source>
        <strain evidence="7">2830</strain>
    </source>
</reference>
<reference evidence="7" key="2">
    <citation type="journal article" date="2021" name="PeerJ">
        <title>Extensive microbial diversity within the chicken gut microbiome revealed by metagenomics and culture.</title>
        <authorList>
            <person name="Gilroy R."/>
            <person name="Ravi A."/>
            <person name="Getino M."/>
            <person name="Pursley I."/>
            <person name="Horton D.L."/>
            <person name="Alikhan N.F."/>
            <person name="Baker D."/>
            <person name="Gharbi K."/>
            <person name="Hall N."/>
            <person name="Watson M."/>
            <person name="Adriaenssens E.M."/>
            <person name="Foster-Nyarko E."/>
            <person name="Jarju S."/>
            <person name="Secka A."/>
            <person name="Antonio M."/>
            <person name="Oren A."/>
            <person name="Chaudhuri R.R."/>
            <person name="La Ragione R."/>
            <person name="Hildebrand F."/>
            <person name="Pallen M.J."/>
        </authorList>
    </citation>
    <scope>NUCLEOTIDE SEQUENCE</scope>
    <source>
        <strain evidence="7">2830</strain>
    </source>
</reference>
<comment type="similarity">
    <text evidence="5">Belongs to the GTP cyclohydrolase I family.</text>
</comment>
<dbReference type="Gene3D" id="1.10.286.10">
    <property type="match status" value="1"/>
</dbReference>
<comment type="caution">
    <text evidence="7">The sequence shown here is derived from an EMBL/GenBank/DDBJ whole genome shotgun (WGS) entry which is preliminary data.</text>
</comment>
<dbReference type="EMBL" id="DVMH01000001">
    <property type="protein sequence ID" value="HIU09629.1"/>
    <property type="molecule type" value="Genomic_DNA"/>
</dbReference>
<dbReference type="PANTHER" id="PTHR11109">
    <property type="entry name" value="GTP CYCLOHYDROLASE I"/>
    <property type="match status" value="1"/>
</dbReference>
<feature type="binding site" evidence="5">
    <location>
        <position position="159"/>
    </location>
    <ligand>
        <name>Zn(2+)</name>
        <dbReference type="ChEBI" id="CHEBI:29105"/>
    </ligand>
</feature>
<dbReference type="GO" id="GO:0006730">
    <property type="term" value="P:one-carbon metabolic process"/>
    <property type="evidence" value="ECO:0007669"/>
    <property type="project" value="UniProtKB-UniRule"/>
</dbReference>